<dbReference type="GO" id="GO:0005829">
    <property type="term" value="C:cytosol"/>
    <property type="evidence" value="ECO:0007669"/>
    <property type="project" value="TreeGrafter"/>
</dbReference>
<accession>A0A6B2LCH8</accession>
<dbReference type="Gene3D" id="3.40.50.1580">
    <property type="entry name" value="Nucleoside phosphorylase domain"/>
    <property type="match status" value="1"/>
</dbReference>
<dbReference type="EMBL" id="GIBP01005631">
    <property type="protein sequence ID" value="NDV34600.1"/>
    <property type="molecule type" value="Transcribed_RNA"/>
</dbReference>
<proteinExistence type="predicted"/>
<dbReference type="PANTHER" id="PTHR43691">
    <property type="entry name" value="URIDINE PHOSPHORYLASE"/>
    <property type="match status" value="1"/>
</dbReference>
<dbReference type="SUPFAM" id="SSF53167">
    <property type="entry name" value="Purine and uridine phosphorylases"/>
    <property type="match status" value="1"/>
</dbReference>
<evidence type="ECO:0000259" key="1">
    <source>
        <dbReference type="Pfam" id="PF01048"/>
    </source>
</evidence>
<dbReference type="GO" id="GO:0006218">
    <property type="term" value="P:uridine catabolic process"/>
    <property type="evidence" value="ECO:0007669"/>
    <property type="project" value="TreeGrafter"/>
</dbReference>
<sequence length="290" mass="31973">MRATGDLKDANFPMDAEGRVYHLTLKRGELANRVLVVGDPQRAELLSVLFDDQSKVFKRISNRGFTTYTGTISNVPISIMAIGMGLAMIDFMIREARHIVDGPMVIIRLGTCGTPRDDIGIGTVVVSQNSAALTVNYEAFINGNSEKSHYNLSSMIPADKDVTEELYNNLKSNITGSPVALTDDVTTDTFYSSQGRIDDQFDDHNGTLIDQIVSRYASVGSIQMETFHLFHLARLSRGSIKAAACAIVLAQRRVNSFLDNDKKHHLEKTAGKACLDTLIHWNPSNPQLKL</sequence>
<dbReference type="AlphaFoldDB" id="A0A6B2LCH8"/>
<dbReference type="GO" id="GO:0004850">
    <property type="term" value="F:uridine phosphorylase activity"/>
    <property type="evidence" value="ECO:0007669"/>
    <property type="project" value="TreeGrafter"/>
</dbReference>
<organism evidence="2">
    <name type="scientific">Arcella intermedia</name>
    <dbReference type="NCBI Taxonomy" id="1963864"/>
    <lineage>
        <taxon>Eukaryota</taxon>
        <taxon>Amoebozoa</taxon>
        <taxon>Tubulinea</taxon>
        <taxon>Elardia</taxon>
        <taxon>Arcellinida</taxon>
        <taxon>Sphaerothecina</taxon>
        <taxon>Arcellidae</taxon>
        <taxon>Arcella</taxon>
    </lineage>
</organism>
<evidence type="ECO:0000313" key="2">
    <source>
        <dbReference type="EMBL" id="NDV34600.1"/>
    </source>
</evidence>
<dbReference type="Pfam" id="PF01048">
    <property type="entry name" value="PNP_UDP_1"/>
    <property type="match status" value="1"/>
</dbReference>
<reference evidence="2" key="1">
    <citation type="journal article" date="2020" name="J. Eukaryot. Microbiol.">
        <title>De novo Sequencing, Assembly and Annotation of the Transcriptome for the Free-Living Testate Amoeba Arcella intermedia.</title>
        <authorList>
            <person name="Ribeiro G.M."/>
            <person name="Porfirio-Sousa A.L."/>
            <person name="Maurer-Alcala X.X."/>
            <person name="Katz L.A."/>
            <person name="Lahr D.J.G."/>
        </authorList>
    </citation>
    <scope>NUCLEOTIDE SEQUENCE</scope>
</reference>
<name>A0A6B2LCH8_9EUKA</name>
<protein>
    <recommendedName>
        <fullName evidence="1">Nucleoside phosphorylase domain-containing protein</fullName>
    </recommendedName>
</protein>
<dbReference type="InterPro" id="IPR035994">
    <property type="entry name" value="Nucleoside_phosphorylase_sf"/>
</dbReference>
<dbReference type="PANTHER" id="PTHR43691:SF14">
    <property type="entry name" value="URIDINE PHOSPHORYLASE"/>
    <property type="match status" value="1"/>
</dbReference>
<feature type="domain" description="Nucleoside phosphorylase" evidence="1">
    <location>
        <begin position="33"/>
        <end position="254"/>
    </location>
</feature>
<dbReference type="InterPro" id="IPR000845">
    <property type="entry name" value="Nucleoside_phosphorylase_d"/>
</dbReference>
<dbReference type="CDD" id="cd17769">
    <property type="entry name" value="NP_TgUP-like"/>
    <property type="match status" value="1"/>
</dbReference>